<accession>A0A0G2J5E4</accession>
<dbReference type="EMBL" id="JXQG01000008">
    <property type="protein sequence ID" value="KKZ12945.1"/>
    <property type="molecule type" value="Genomic_DNA"/>
</dbReference>
<evidence type="ECO:0000313" key="2">
    <source>
        <dbReference type="EMBL" id="KKZ12945.1"/>
    </source>
</evidence>
<evidence type="ECO:0000313" key="3">
    <source>
        <dbReference type="Proteomes" id="UP000035067"/>
    </source>
</evidence>
<gene>
    <name evidence="2" type="ORF">TE42_02450</name>
</gene>
<dbReference type="Pfam" id="PF04168">
    <property type="entry name" value="Alpha-E"/>
    <property type="match status" value="1"/>
</dbReference>
<sequence length="325" mass="37463">MLGRVAESLYWMFRNIERIENLSRFLEVSSAMDLDSGMAIEPWTPLIDACGDRELFQVVKGSFGAEEIVDFLVQSKNNPSSIRNCLNLARENARQIREVLSNEMWEHLNAMYWRLKQERPVSGLPSQEWLLKVRQDCQLFYGIADVCFSRGLGWQFCQLGRLVERADKTARILDVKYFLLLPHGETVGGVVDQLQWIAVLKTAGGYQMFRQSRQLSITPKGVAQFLLLDPNFPRSVRFCLDGICQSLSRIDPLQVSSERPLGRHVGMMQARWTYTDIAEIIQYGLHESIDRLQQDLNELHNQLEQIYFRAPQSFTPLRSSTQRTA</sequence>
<comment type="caution">
    <text evidence="2">The sequence shown here is derived from an EMBL/GenBank/DDBJ whole genome shotgun (WGS) entry which is preliminary data.</text>
</comment>
<proteinExistence type="predicted"/>
<dbReference type="AlphaFoldDB" id="A0A0G2J5E4"/>
<evidence type="ECO:0000259" key="1">
    <source>
        <dbReference type="Pfam" id="PF04168"/>
    </source>
</evidence>
<dbReference type="InterPro" id="IPR007296">
    <property type="entry name" value="DUF403"/>
</dbReference>
<name>A0A0G2J5E4_9SYNE</name>
<reference evidence="2 3" key="1">
    <citation type="submission" date="2015-01" db="EMBL/GenBank/DDBJ databases">
        <title>Lifestyle Evolution in Cyanobacterial Symbionts of Sponges.</title>
        <authorList>
            <person name="Burgsdorf I."/>
            <person name="Slaby B.M."/>
            <person name="Handley K.M."/>
            <person name="Haber M."/>
            <person name="Blom J."/>
            <person name="Marshall C.W."/>
            <person name="Gilbert J.A."/>
            <person name="Hentschel U."/>
            <person name="Steindler L."/>
        </authorList>
    </citation>
    <scope>NUCLEOTIDE SEQUENCE [LARGE SCALE GENOMIC DNA]</scope>
    <source>
        <strain evidence="2">SP3</strain>
    </source>
</reference>
<dbReference type="Proteomes" id="UP000035067">
    <property type="component" value="Unassembled WGS sequence"/>
</dbReference>
<dbReference type="PANTHER" id="PTHR34595:SF7">
    <property type="entry name" value="SLL1039 PROTEIN"/>
    <property type="match status" value="1"/>
</dbReference>
<organism evidence="2 3">
    <name type="scientific">Candidatus Synechococcus spongiarum SP3</name>
    <dbReference type="NCBI Taxonomy" id="1604020"/>
    <lineage>
        <taxon>Bacteria</taxon>
        <taxon>Bacillati</taxon>
        <taxon>Cyanobacteriota</taxon>
        <taxon>Cyanophyceae</taxon>
        <taxon>Synechococcales</taxon>
        <taxon>Synechococcaceae</taxon>
        <taxon>Synechococcus</taxon>
    </lineage>
</organism>
<feature type="domain" description="DUF403" evidence="1">
    <location>
        <begin position="1"/>
        <end position="308"/>
    </location>
</feature>
<protein>
    <recommendedName>
        <fullName evidence="1">DUF403 domain-containing protein</fullName>
    </recommendedName>
</protein>
<dbReference type="InterPro" id="IPR051680">
    <property type="entry name" value="ATP-dep_Glu-Cys_Ligase-2"/>
</dbReference>
<dbReference type="PATRIC" id="fig|1604020.3.peg.2087"/>
<dbReference type="PANTHER" id="PTHR34595">
    <property type="entry name" value="BLR5612 PROTEIN"/>
    <property type="match status" value="1"/>
</dbReference>